<evidence type="ECO:0000313" key="11">
    <source>
        <dbReference type="Proteomes" id="UP001501321"/>
    </source>
</evidence>
<keyword evidence="2 8" id="KW-0949">S-adenosyl-L-methionine</keyword>
<evidence type="ECO:0000256" key="6">
    <source>
        <dbReference type="ARBA" id="ARBA00023014"/>
    </source>
</evidence>
<feature type="binding site" evidence="8">
    <location>
        <position position="94"/>
    </location>
    <ligand>
        <name>substrate</name>
    </ligand>
</feature>
<comment type="caution">
    <text evidence="8">Lacks conserved residue(s) required for the propagation of feature annotation.</text>
</comment>
<dbReference type="InterPro" id="IPR058240">
    <property type="entry name" value="rSAM_sf"/>
</dbReference>
<evidence type="ECO:0000256" key="5">
    <source>
        <dbReference type="ARBA" id="ARBA00023004"/>
    </source>
</evidence>
<keyword evidence="3 8" id="KW-0479">Metal-binding</keyword>
<comment type="function">
    <text evidence="8">Catalyzes the complex heterocyclic radical-mediated conversion of 6-carboxy-5,6,7,8-tetrahydropterin (CPH4) to 7-carboxy-7-deazaguanine (CDG), a step common to the biosynthetic pathways of all 7-deazapurine-containing compounds.</text>
</comment>
<feature type="binding site" evidence="8">
    <location>
        <position position="40"/>
    </location>
    <ligand>
        <name>[4Fe-4S] cluster</name>
        <dbReference type="ChEBI" id="CHEBI:49883"/>
        <note>4Fe-4S-S-AdoMet</note>
    </ligand>
</feature>
<proteinExistence type="inferred from homology"/>
<sequence length="225" mass="25075">MSLHYPINEIFQTLQGEGCQSGRAAIFVRLQGCPVGCPWCDTRHTWVVTPERQVPAEQVLDRSSQSDGWARMDSQAILHALQQLGYTAKLVVITGGEPCLYDLRPLSGALLEAGYEVQLETSGTQPILIHPAAWVTVSPKVAMKGGFEVLDEALARADEIKHPVAREKHIEELDALLARRCHKPNVQIALQPISQQRQATALAIRTCIERNWRLSAQLHKYLQID</sequence>
<feature type="binding site" evidence="8">
    <location>
        <position position="33"/>
    </location>
    <ligand>
        <name>[4Fe-4S] cluster</name>
        <dbReference type="ChEBI" id="CHEBI:49883"/>
        <note>4Fe-4S-S-AdoMet</note>
    </ligand>
</feature>
<dbReference type="InterPro" id="IPR013785">
    <property type="entry name" value="Aldolase_TIM"/>
</dbReference>
<feature type="binding site" evidence="8">
    <location>
        <begin position="14"/>
        <end position="16"/>
    </location>
    <ligand>
        <name>substrate</name>
    </ligand>
</feature>
<keyword evidence="8" id="KW-0671">Queuosine biosynthesis</keyword>
<evidence type="ECO:0000256" key="1">
    <source>
        <dbReference type="ARBA" id="ARBA00022485"/>
    </source>
</evidence>
<dbReference type="Proteomes" id="UP001501321">
    <property type="component" value="Unassembled WGS sequence"/>
</dbReference>
<organism evidence="10 11">
    <name type="scientific">Pseudaeromonas paramecii</name>
    <dbReference type="NCBI Taxonomy" id="2138166"/>
    <lineage>
        <taxon>Bacteria</taxon>
        <taxon>Pseudomonadati</taxon>
        <taxon>Pseudomonadota</taxon>
        <taxon>Gammaproteobacteria</taxon>
        <taxon>Aeromonadales</taxon>
        <taxon>Aeromonadaceae</taxon>
        <taxon>Pseudaeromonas</taxon>
    </lineage>
</organism>
<evidence type="ECO:0000256" key="4">
    <source>
        <dbReference type="ARBA" id="ARBA00022842"/>
    </source>
</evidence>
<evidence type="ECO:0000256" key="3">
    <source>
        <dbReference type="ARBA" id="ARBA00022723"/>
    </source>
</evidence>
<comment type="subunit">
    <text evidence="8">Homodimer.</text>
</comment>
<dbReference type="HAMAP" id="MF_00917">
    <property type="entry name" value="QueE"/>
    <property type="match status" value="1"/>
</dbReference>
<comment type="cofactor">
    <cofactor evidence="8">
        <name>[4Fe-4S] cluster</name>
        <dbReference type="ChEBI" id="CHEBI:49883"/>
    </cofactor>
    <text evidence="8">Binds 1 [4Fe-4S] cluster. The cluster is coordinated with 3 cysteines and an exchangeable S-adenosyl-L-methionine.</text>
</comment>
<feature type="binding site" evidence="8">
    <location>
        <position position="37"/>
    </location>
    <ligand>
        <name>[4Fe-4S] cluster</name>
        <dbReference type="ChEBI" id="CHEBI:49883"/>
        <note>4Fe-4S-S-AdoMet</note>
    </ligand>
</feature>
<keyword evidence="4 8" id="KW-0460">Magnesium</keyword>
<feature type="binding site" evidence="8">
    <location>
        <position position="29"/>
    </location>
    <ligand>
        <name>substrate</name>
    </ligand>
</feature>
<dbReference type="PIRSF" id="PIRSF000370">
    <property type="entry name" value="QueE"/>
    <property type="match status" value="1"/>
</dbReference>
<comment type="catalytic activity">
    <reaction evidence="8">
        <text>6-carboxy-5,6,7,8-tetrahydropterin + H(+) = 7-carboxy-7-carbaguanine + NH4(+)</text>
        <dbReference type="Rhea" id="RHEA:27974"/>
        <dbReference type="ChEBI" id="CHEBI:15378"/>
        <dbReference type="ChEBI" id="CHEBI:28938"/>
        <dbReference type="ChEBI" id="CHEBI:61032"/>
        <dbReference type="ChEBI" id="CHEBI:61036"/>
        <dbReference type="EC" id="4.3.99.3"/>
    </reaction>
</comment>
<feature type="binding site" evidence="8">
    <location>
        <position position="42"/>
    </location>
    <ligand>
        <name>Mg(2+)</name>
        <dbReference type="ChEBI" id="CHEBI:18420"/>
    </ligand>
</feature>
<evidence type="ECO:0000256" key="2">
    <source>
        <dbReference type="ARBA" id="ARBA00022691"/>
    </source>
</evidence>
<keyword evidence="1 8" id="KW-0004">4Fe-4S</keyword>
<dbReference type="SFLD" id="SFLDS00029">
    <property type="entry name" value="Radical_SAM"/>
    <property type="match status" value="1"/>
</dbReference>
<dbReference type="SUPFAM" id="SSF102114">
    <property type="entry name" value="Radical SAM enzymes"/>
    <property type="match status" value="1"/>
</dbReference>
<dbReference type="InterPro" id="IPR024924">
    <property type="entry name" value="7-CO-7-deazaguanine_synth-like"/>
</dbReference>
<dbReference type="InterPro" id="IPR027609">
    <property type="entry name" value="rSAM_QueE_proteobac"/>
</dbReference>
<dbReference type="PANTHER" id="PTHR42836">
    <property type="entry name" value="7-CARBOXY-7-DEAZAGUANINE SYNTHASE"/>
    <property type="match status" value="1"/>
</dbReference>
<comment type="similarity">
    <text evidence="8">Belongs to the radical SAM superfamily. 7-carboxy-7-deazaguanine synthase family.</text>
</comment>
<keyword evidence="7 8" id="KW-0456">Lyase</keyword>
<comment type="caution">
    <text evidence="10">The sequence shown here is derived from an EMBL/GenBank/DDBJ whole genome shotgun (WGS) entry which is preliminary data.</text>
</comment>
<feature type="binding site" evidence="8">
    <location>
        <begin position="138"/>
        <end position="140"/>
    </location>
    <ligand>
        <name>S-adenosyl-L-methionine</name>
        <dbReference type="ChEBI" id="CHEBI:59789"/>
    </ligand>
</feature>
<dbReference type="InterPro" id="IPR007197">
    <property type="entry name" value="rSAM"/>
</dbReference>
<accession>A0ABP8PXI5</accession>
<dbReference type="PANTHER" id="PTHR42836:SF1">
    <property type="entry name" value="7-CARBOXY-7-DEAZAGUANINE SYNTHASE"/>
    <property type="match status" value="1"/>
</dbReference>
<gene>
    <name evidence="8 10" type="primary">queE</name>
    <name evidence="10" type="ORF">GCM10023095_02020</name>
</gene>
<evidence type="ECO:0000313" key="10">
    <source>
        <dbReference type="EMBL" id="GAA4492843.1"/>
    </source>
</evidence>
<dbReference type="NCBIfam" id="TIGR04322">
    <property type="entry name" value="rSAM_QueE_Ecoli"/>
    <property type="match status" value="1"/>
</dbReference>
<feature type="domain" description="Radical SAM core" evidence="9">
    <location>
        <begin position="20"/>
        <end position="225"/>
    </location>
</feature>
<evidence type="ECO:0000256" key="8">
    <source>
        <dbReference type="HAMAP-Rule" id="MF_00917"/>
    </source>
</evidence>
<dbReference type="Gene3D" id="3.20.20.70">
    <property type="entry name" value="Aldolase class I"/>
    <property type="match status" value="1"/>
</dbReference>
<feature type="binding site" evidence="8">
    <location>
        <begin position="39"/>
        <end position="41"/>
    </location>
    <ligand>
        <name>S-adenosyl-L-methionine</name>
        <dbReference type="ChEBI" id="CHEBI:59789"/>
    </ligand>
</feature>
<reference evidence="11" key="1">
    <citation type="journal article" date="2019" name="Int. J. Syst. Evol. Microbiol.">
        <title>The Global Catalogue of Microorganisms (GCM) 10K type strain sequencing project: providing services to taxonomists for standard genome sequencing and annotation.</title>
        <authorList>
            <consortium name="The Broad Institute Genomics Platform"/>
            <consortium name="The Broad Institute Genome Sequencing Center for Infectious Disease"/>
            <person name="Wu L."/>
            <person name="Ma J."/>
        </authorList>
    </citation>
    <scope>NUCLEOTIDE SEQUENCE [LARGE SCALE GENOMIC DNA]</scope>
    <source>
        <strain evidence="11">JCM 32226</strain>
    </source>
</reference>
<evidence type="ECO:0000259" key="9">
    <source>
        <dbReference type="PROSITE" id="PS51918"/>
    </source>
</evidence>
<evidence type="ECO:0000256" key="7">
    <source>
        <dbReference type="ARBA" id="ARBA00023239"/>
    </source>
</evidence>
<comment type="cofactor">
    <cofactor evidence="8">
        <name>Mg(2+)</name>
        <dbReference type="ChEBI" id="CHEBI:18420"/>
    </cofactor>
</comment>
<protein>
    <recommendedName>
        <fullName evidence="8">7-carboxy-7-deazaguanine synthase</fullName>
        <shortName evidence="8">CDG synthase</shortName>
        <ecNumber evidence="8">4.3.99.3</ecNumber>
    </recommendedName>
    <alternativeName>
        <fullName evidence="8">Queuosine biosynthesis protein QueE</fullName>
    </alternativeName>
</protein>
<dbReference type="PROSITE" id="PS51918">
    <property type="entry name" value="RADICAL_SAM"/>
    <property type="match status" value="1"/>
</dbReference>
<comment type="pathway">
    <text evidence="8">Purine metabolism; 7-cyano-7-deazaguanine biosynthesis.</text>
</comment>
<name>A0ABP8PXI5_9GAMM</name>
<dbReference type="EC" id="4.3.99.3" evidence="8"/>
<keyword evidence="6 8" id="KW-0411">Iron-sulfur</keyword>
<keyword evidence="11" id="KW-1185">Reference proteome</keyword>
<comment type="cofactor">
    <cofactor evidence="8">
        <name>S-adenosyl-L-methionine</name>
        <dbReference type="ChEBI" id="CHEBI:59789"/>
    </cofactor>
    <text evidence="8">Binds 1 S-adenosyl-L-methionine per subunit.</text>
</comment>
<keyword evidence="5 8" id="KW-0408">Iron</keyword>
<dbReference type="EMBL" id="BAABFC010000001">
    <property type="protein sequence ID" value="GAA4492843.1"/>
    <property type="molecule type" value="Genomic_DNA"/>
</dbReference>
<feature type="binding site" evidence="8">
    <location>
        <position position="96"/>
    </location>
    <ligand>
        <name>S-adenosyl-L-methionine</name>
        <dbReference type="ChEBI" id="CHEBI:59789"/>
    </ligand>
</feature>